<protein>
    <submittedName>
        <fullName evidence="6">TetR/AcrR family transcriptional regulator</fullName>
    </submittedName>
</protein>
<feature type="DNA-binding region" description="H-T-H motif" evidence="4">
    <location>
        <begin position="32"/>
        <end position="51"/>
    </location>
</feature>
<dbReference type="FunFam" id="1.10.10.60:FF:000141">
    <property type="entry name" value="TetR family transcriptional regulator"/>
    <property type="match status" value="1"/>
</dbReference>
<feature type="domain" description="HTH tetR-type" evidence="5">
    <location>
        <begin position="9"/>
        <end position="69"/>
    </location>
</feature>
<keyword evidence="1" id="KW-0805">Transcription regulation</keyword>
<dbReference type="EMBL" id="CP066167">
    <property type="protein sequence ID" value="QQD16754.1"/>
    <property type="molecule type" value="Genomic_DNA"/>
</dbReference>
<dbReference type="PANTHER" id="PTHR30055:SF146">
    <property type="entry name" value="HTH-TYPE TRANSCRIPTIONAL DUAL REGULATOR CECR"/>
    <property type="match status" value="1"/>
</dbReference>
<dbReference type="GO" id="GO:0000976">
    <property type="term" value="F:transcription cis-regulatory region binding"/>
    <property type="evidence" value="ECO:0007669"/>
    <property type="project" value="TreeGrafter"/>
</dbReference>
<dbReference type="Proteomes" id="UP000596063">
    <property type="component" value="Chromosome"/>
</dbReference>
<dbReference type="PANTHER" id="PTHR30055">
    <property type="entry name" value="HTH-TYPE TRANSCRIPTIONAL REGULATOR RUTR"/>
    <property type="match status" value="1"/>
</dbReference>
<keyword evidence="3" id="KW-0804">Transcription</keyword>
<evidence type="ECO:0000313" key="7">
    <source>
        <dbReference type="Proteomes" id="UP000596063"/>
    </source>
</evidence>
<reference evidence="6 7" key="1">
    <citation type="submission" date="2020-12" db="EMBL/GenBank/DDBJ databases">
        <authorList>
            <person name="Shan Y."/>
        </authorList>
    </citation>
    <scope>NUCLEOTIDE SEQUENCE [LARGE SCALE GENOMIC DNA]</scope>
    <source>
        <strain evidence="7">csc3.9</strain>
    </source>
</reference>
<dbReference type="RefSeq" id="WP_198568255.1">
    <property type="nucleotide sequence ID" value="NZ_CP066167.1"/>
</dbReference>
<dbReference type="Pfam" id="PF14246">
    <property type="entry name" value="TetR_C_7"/>
    <property type="match status" value="1"/>
</dbReference>
<accession>A0A7T4QXX2</accession>
<gene>
    <name evidence="6" type="ORF">I6N98_10135</name>
</gene>
<dbReference type="GO" id="GO:0003700">
    <property type="term" value="F:DNA-binding transcription factor activity"/>
    <property type="evidence" value="ECO:0007669"/>
    <property type="project" value="TreeGrafter"/>
</dbReference>
<dbReference type="KEGG" id="snan:I6N98_10135"/>
<evidence type="ECO:0000259" key="5">
    <source>
        <dbReference type="PROSITE" id="PS50977"/>
    </source>
</evidence>
<name>A0A7T4QXX2_9GAMM</name>
<evidence type="ECO:0000256" key="4">
    <source>
        <dbReference type="PROSITE-ProRule" id="PRU00335"/>
    </source>
</evidence>
<dbReference type="PRINTS" id="PR00455">
    <property type="entry name" value="HTHTETR"/>
</dbReference>
<proteinExistence type="predicted"/>
<dbReference type="InterPro" id="IPR001647">
    <property type="entry name" value="HTH_TetR"/>
</dbReference>
<evidence type="ECO:0000313" key="6">
    <source>
        <dbReference type="EMBL" id="QQD16754.1"/>
    </source>
</evidence>
<dbReference type="SUPFAM" id="SSF48498">
    <property type="entry name" value="Tetracyclin repressor-like, C-terminal domain"/>
    <property type="match status" value="1"/>
</dbReference>
<keyword evidence="7" id="KW-1185">Reference proteome</keyword>
<keyword evidence="2 4" id="KW-0238">DNA-binding</keyword>
<dbReference type="Gene3D" id="1.10.10.60">
    <property type="entry name" value="Homeodomain-like"/>
    <property type="match status" value="1"/>
</dbReference>
<dbReference type="PROSITE" id="PS50977">
    <property type="entry name" value="HTH_TETR_2"/>
    <property type="match status" value="1"/>
</dbReference>
<evidence type="ECO:0000256" key="1">
    <source>
        <dbReference type="ARBA" id="ARBA00023015"/>
    </source>
</evidence>
<organism evidence="6 7">
    <name type="scientific">Spongiibacter nanhainus</name>
    <dbReference type="NCBI Taxonomy" id="2794344"/>
    <lineage>
        <taxon>Bacteria</taxon>
        <taxon>Pseudomonadati</taxon>
        <taxon>Pseudomonadota</taxon>
        <taxon>Gammaproteobacteria</taxon>
        <taxon>Cellvibrionales</taxon>
        <taxon>Spongiibacteraceae</taxon>
        <taxon>Spongiibacter</taxon>
    </lineage>
</organism>
<dbReference type="Gene3D" id="1.10.357.10">
    <property type="entry name" value="Tetracycline Repressor, domain 2"/>
    <property type="match status" value="1"/>
</dbReference>
<dbReference type="AlphaFoldDB" id="A0A7T4QXX2"/>
<evidence type="ECO:0000256" key="2">
    <source>
        <dbReference type="ARBA" id="ARBA00023125"/>
    </source>
</evidence>
<dbReference type="SUPFAM" id="SSF46689">
    <property type="entry name" value="Homeodomain-like"/>
    <property type="match status" value="1"/>
</dbReference>
<dbReference type="InterPro" id="IPR039536">
    <property type="entry name" value="TetR_C_Proteobacteria"/>
</dbReference>
<sequence>MSRGRGKSQEKRQLIVKAASELFVEQGYSNTSMDTIAREAGVSKQTLYSHFGGKEQLFTAAIDSKCDEYQLDSTHRQDIPDCRHYLEDFAIHFARLLVSEEAIGIYRVCASEAGRSNVGKLFWEAGPAKIRSGLIDYLQSQVEAGVLHIEDTELAATQLTAMLHSKYHSRALYGVDESVTQEDLQYYARSCVDLFLRGYQATSPG</sequence>
<dbReference type="Pfam" id="PF00440">
    <property type="entry name" value="TetR_N"/>
    <property type="match status" value="1"/>
</dbReference>
<evidence type="ECO:0000256" key="3">
    <source>
        <dbReference type="ARBA" id="ARBA00023163"/>
    </source>
</evidence>
<dbReference type="InterPro" id="IPR036271">
    <property type="entry name" value="Tet_transcr_reg_TetR-rel_C_sf"/>
</dbReference>
<dbReference type="InterPro" id="IPR009057">
    <property type="entry name" value="Homeodomain-like_sf"/>
</dbReference>
<dbReference type="InterPro" id="IPR050109">
    <property type="entry name" value="HTH-type_TetR-like_transc_reg"/>
</dbReference>